<protein>
    <submittedName>
        <fullName evidence="6">Integrase</fullName>
    </submittedName>
</protein>
<evidence type="ECO:0000256" key="3">
    <source>
        <dbReference type="ARBA" id="ARBA00023125"/>
    </source>
</evidence>
<sequence>MSPRLPEPSSPIAPYIVAFLRHKRALNRRYDVEDKVLRMFDGYLNAQAVTNLIEITPALLDAFFLSRPRSRPRSFNHLIGVVGRLFEWMVEHDFIDRSPVTMKPRRRGSPRPPCILDLRTAQQLIDRAAELPDQNNAPLRGPAYAIIFSLLFGLGMRVGEVARLRWRDVDRDRNILTIRETKFSKSRLIPIGPHLAHRLYAFIALRSQHLVSVTADTPLFSFRQGRPVNTGTISITFRSLADQLDIAIPPGGTPAHVHDLRHSFAVGRLLRWYRDGSNPSDKLVKLSTFMGHVDPASTAVYLTITADLLDAAGQRFERFAAPLSRGGRP</sequence>
<dbReference type="EMBL" id="CP018236">
    <property type="protein sequence ID" value="API57734.1"/>
    <property type="molecule type" value="Genomic_DNA"/>
</dbReference>
<dbReference type="Pfam" id="PF00589">
    <property type="entry name" value="Phage_integrase"/>
    <property type="match status" value="1"/>
</dbReference>
<comment type="similarity">
    <text evidence="1">Belongs to the 'phage' integrase family.</text>
</comment>
<dbReference type="SUPFAM" id="SSF56349">
    <property type="entry name" value="DNA breaking-rejoining enzymes"/>
    <property type="match status" value="1"/>
</dbReference>
<keyword evidence="4" id="KW-0233">DNA recombination</keyword>
<reference evidence="6 7" key="1">
    <citation type="submission" date="2016-11" db="EMBL/GenBank/DDBJ databases">
        <title>Rhizobium leguminosarum bv. viciae strain Vaf12 isolated from Vavilovia formosa root nodules from Russia, Dagestan.</title>
        <authorList>
            <person name="Kimeklis A."/>
        </authorList>
    </citation>
    <scope>NUCLEOTIDE SEQUENCE [LARGE SCALE GENOMIC DNA]</scope>
    <source>
        <strain evidence="6 7">Vaf-108</strain>
        <plasmid evidence="7">Plasmid unnamed8 sequence</plasmid>
    </source>
</reference>
<dbReference type="Gene3D" id="1.10.443.10">
    <property type="entry name" value="Intergrase catalytic core"/>
    <property type="match status" value="1"/>
</dbReference>
<dbReference type="GO" id="GO:0006310">
    <property type="term" value="P:DNA recombination"/>
    <property type="evidence" value="ECO:0007669"/>
    <property type="project" value="UniProtKB-KW"/>
</dbReference>
<evidence type="ECO:0000259" key="5">
    <source>
        <dbReference type="PROSITE" id="PS51898"/>
    </source>
</evidence>
<evidence type="ECO:0000256" key="4">
    <source>
        <dbReference type="ARBA" id="ARBA00023172"/>
    </source>
</evidence>
<keyword evidence="6" id="KW-0614">Plasmid</keyword>
<keyword evidence="3" id="KW-0238">DNA-binding</keyword>
<dbReference type="GO" id="GO:0003677">
    <property type="term" value="F:DNA binding"/>
    <property type="evidence" value="ECO:0007669"/>
    <property type="project" value="UniProtKB-KW"/>
</dbReference>
<dbReference type="InterPro" id="IPR050090">
    <property type="entry name" value="Tyrosine_recombinase_XerCD"/>
</dbReference>
<dbReference type="PANTHER" id="PTHR30349">
    <property type="entry name" value="PHAGE INTEGRASE-RELATED"/>
    <property type="match status" value="1"/>
</dbReference>
<evidence type="ECO:0000256" key="1">
    <source>
        <dbReference type="ARBA" id="ARBA00008857"/>
    </source>
</evidence>
<feature type="domain" description="Tyr recombinase" evidence="5">
    <location>
        <begin position="111"/>
        <end position="314"/>
    </location>
</feature>
<dbReference type="InterPro" id="IPR013762">
    <property type="entry name" value="Integrase-like_cat_sf"/>
</dbReference>
<proteinExistence type="inferred from homology"/>
<evidence type="ECO:0000313" key="7">
    <source>
        <dbReference type="Proteomes" id="UP000183050"/>
    </source>
</evidence>
<evidence type="ECO:0000256" key="2">
    <source>
        <dbReference type="ARBA" id="ARBA00022908"/>
    </source>
</evidence>
<evidence type="ECO:0000313" key="6">
    <source>
        <dbReference type="EMBL" id="API57734.1"/>
    </source>
</evidence>
<dbReference type="InterPro" id="IPR011010">
    <property type="entry name" value="DNA_brk_join_enz"/>
</dbReference>
<accession>A0A1L3ZQ06</accession>
<organism evidence="6 7">
    <name type="scientific">Rhizobium leguminosarum</name>
    <dbReference type="NCBI Taxonomy" id="384"/>
    <lineage>
        <taxon>Bacteria</taxon>
        <taxon>Pseudomonadati</taxon>
        <taxon>Pseudomonadota</taxon>
        <taxon>Alphaproteobacteria</taxon>
        <taxon>Hyphomicrobiales</taxon>
        <taxon>Rhizobiaceae</taxon>
        <taxon>Rhizobium/Agrobacterium group</taxon>
        <taxon>Rhizobium</taxon>
    </lineage>
</organism>
<dbReference type="RefSeq" id="WP_072642727.1">
    <property type="nucleotide sequence ID" value="NZ_CP018236.1"/>
</dbReference>
<dbReference type="PANTHER" id="PTHR30349:SF41">
    <property type="entry name" value="INTEGRASE_RECOMBINASE PROTEIN MJ0367-RELATED"/>
    <property type="match status" value="1"/>
</dbReference>
<geneLocation type="plasmid" evidence="7">
    <name>unnamed8 sequence</name>
</geneLocation>
<name>A0A1L3ZQ06_RHILE</name>
<dbReference type="AlphaFoldDB" id="A0A1L3ZQ06"/>
<dbReference type="PROSITE" id="PS51898">
    <property type="entry name" value="TYR_RECOMBINASE"/>
    <property type="match status" value="1"/>
</dbReference>
<keyword evidence="2" id="KW-0229">DNA integration</keyword>
<gene>
    <name evidence="6" type="ORF">BMW22_41425</name>
</gene>
<dbReference type="InterPro" id="IPR002104">
    <property type="entry name" value="Integrase_catalytic"/>
</dbReference>
<dbReference type="GO" id="GO:0015074">
    <property type="term" value="P:DNA integration"/>
    <property type="evidence" value="ECO:0007669"/>
    <property type="project" value="UniProtKB-KW"/>
</dbReference>
<dbReference type="Proteomes" id="UP000183050">
    <property type="component" value="Plasmid unnamed8"/>
</dbReference>